<name>A0A371CVA5_9APHY</name>
<evidence type="ECO:0000313" key="3">
    <source>
        <dbReference type="Proteomes" id="UP000256964"/>
    </source>
</evidence>
<evidence type="ECO:0000256" key="1">
    <source>
        <dbReference type="SAM" id="MobiDB-lite"/>
    </source>
</evidence>
<organism evidence="2 3">
    <name type="scientific">Lentinus brumalis</name>
    <dbReference type="NCBI Taxonomy" id="2498619"/>
    <lineage>
        <taxon>Eukaryota</taxon>
        <taxon>Fungi</taxon>
        <taxon>Dikarya</taxon>
        <taxon>Basidiomycota</taxon>
        <taxon>Agaricomycotina</taxon>
        <taxon>Agaricomycetes</taxon>
        <taxon>Polyporales</taxon>
        <taxon>Polyporaceae</taxon>
        <taxon>Lentinus</taxon>
    </lineage>
</organism>
<sequence>MTNTAAQIPSCTRTGSLVSIGYRSLVSGRAEMAAAHRSSIPSYTEHAASSGLDAEQQQPQLISPMSRPRNDSVSRWLQVGDVRTAAMSRRNLVSWHLGSTPTSQTLTRRGCWYETTMALLHTQVSTSTTYGTDSEVPHAACIAVRHDLYLFKQTFH</sequence>
<evidence type="ECO:0000313" key="2">
    <source>
        <dbReference type="EMBL" id="RDX44212.1"/>
    </source>
</evidence>
<keyword evidence="3" id="KW-1185">Reference proteome</keyword>
<feature type="region of interest" description="Disordered" evidence="1">
    <location>
        <begin position="41"/>
        <end position="70"/>
    </location>
</feature>
<accession>A0A371CVA5</accession>
<reference evidence="2 3" key="1">
    <citation type="journal article" date="2018" name="Biotechnol. Biofuels">
        <title>Integrative visual omics of the white-rot fungus Polyporus brumalis exposes the biotechnological potential of its oxidative enzymes for delignifying raw plant biomass.</title>
        <authorList>
            <person name="Miyauchi S."/>
            <person name="Rancon A."/>
            <person name="Drula E."/>
            <person name="Hage H."/>
            <person name="Chaduli D."/>
            <person name="Favel A."/>
            <person name="Grisel S."/>
            <person name="Henrissat B."/>
            <person name="Herpoel-Gimbert I."/>
            <person name="Ruiz-Duenas F.J."/>
            <person name="Chevret D."/>
            <person name="Hainaut M."/>
            <person name="Lin J."/>
            <person name="Wang M."/>
            <person name="Pangilinan J."/>
            <person name="Lipzen A."/>
            <person name="Lesage-Meessen L."/>
            <person name="Navarro D."/>
            <person name="Riley R."/>
            <person name="Grigoriev I.V."/>
            <person name="Zhou S."/>
            <person name="Raouche S."/>
            <person name="Rosso M.N."/>
        </authorList>
    </citation>
    <scope>NUCLEOTIDE SEQUENCE [LARGE SCALE GENOMIC DNA]</scope>
    <source>
        <strain evidence="2 3">BRFM 1820</strain>
    </source>
</reference>
<gene>
    <name evidence="2" type="ORF">OH76DRAFT_1111184</name>
</gene>
<dbReference type="EMBL" id="KZ857453">
    <property type="protein sequence ID" value="RDX44212.1"/>
    <property type="molecule type" value="Genomic_DNA"/>
</dbReference>
<proteinExistence type="predicted"/>
<dbReference type="AlphaFoldDB" id="A0A371CVA5"/>
<dbReference type="Proteomes" id="UP000256964">
    <property type="component" value="Unassembled WGS sequence"/>
</dbReference>
<protein>
    <submittedName>
        <fullName evidence="2">Uncharacterized protein</fullName>
    </submittedName>
</protein>